<keyword evidence="2" id="KW-1185">Reference proteome</keyword>
<dbReference type="Proteomes" id="UP000501053">
    <property type="component" value="Chromosome"/>
</dbReference>
<dbReference type="EMBL" id="AP022869">
    <property type="protein sequence ID" value="BCB73482.1"/>
    <property type="molecule type" value="Genomic_DNA"/>
</dbReference>
<dbReference type="RefSeq" id="WP_075195764.1">
    <property type="nucleotide sequence ID" value="NZ_AP022869.1"/>
</dbReference>
<evidence type="ECO:0000313" key="2">
    <source>
        <dbReference type="Proteomes" id="UP000501053"/>
    </source>
</evidence>
<dbReference type="GO" id="GO:0003677">
    <property type="term" value="F:DNA binding"/>
    <property type="evidence" value="ECO:0007669"/>
    <property type="project" value="InterPro"/>
</dbReference>
<protein>
    <recommendedName>
        <fullName evidence="3">Integrase</fullName>
    </recommendedName>
</protein>
<dbReference type="AlphaFoldDB" id="A0A6F8XI42"/>
<proteinExistence type="predicted"/>
<organism evidence="1 2">
    <name type="scientific">Vreelandella aquamarina</name>
    <dbReference type="NCBI Taxonomy" id="77097"/>
    <lineage>
        <taxon>Bacteria</taxon>
        <taxon>Pseudomonadati</taxon>
        <taxon>Pseudomonadota</taxon>
        <taxon>Gammaproteobacteria</taxon>
        <taxon>Oceanospirillales</taxon>
        <taxon>Halomonadaceae</taxon>
        <taxon>Vreelandella</taxon>
    </lineage>
</organism>
<reference evidence="1 2" key="1">
    <citation type="submission" date="2020-03" db="EMBL/GenBank/DDBJ databases">
        <title>Complete Genome Sequence of Halomonas meridiana strain Eplume2, isolated from hydrothermal-plume in the north east Pacific Ocean.</title>
        <authorList>
            <person name="Kurihara Y."/>
            <person name="Kawai S."/>
            <person name="Sakai A."/>
            <person name="Galipon J."/>
            <person name="Arakawa K."/>
        </authorList>
    </citation>
    <scope>NUCLEOTIDE SEQUENCE [LARGE SCALE GENOMIC DNA]</scope>
    <source>
        <strain evidence="1 2">Eplume2</strain>
    </source>
</reference>
<accession>A0A6F8XI42</accession>
<name>A0A6F8XI42_9GAMM</name>
<sequence length="705" mass="82253">MRKLNAHLDWSQADVVSIQKYLAGYDSGITIYSGDFIADWLLSGIHESKWIIKTAKTVKRADGSYKYVRTINWNRRLPDGTLLYSPQNRDFLDFLQKAIFVIVESTSIAPNVSVSSLPGLVNNLLSFAQWCFRKDINLCPRSEFLRNLTQERLFRYVREKIHGGIMELFGVAEIFKARFFEMSGTALISDDIYHLTSADISEAIRVFKSKGFYRKTKFGDSVIDRMKFVEEFELPQQITHSDKFSAFLRQFEPDLLRKSQDVLVPVTLEYEFPGHTTPLISEVIANKENIKQFLGYFKIFLSTKKLFHRELPDSEQFRFEEIHTYIQNNQLQIKHTPWIPLPVCLQIINSSVDWVLNKGEAIISAMVDAFDTLHNEGLLVIEKPFTQLYKKREIVVENVLQRHRKKIEISSFDYHGRDVELFRSRPPLTYLIDILRGACFIIIASMKPIRVNELSSLKYDCLYFKDNDGFWLMQDIEKSGIRGILPEDAKPIPRVAARAIVLLQEMNKHARKHVPSKKEEQYLLYGINYGFSWTSASIADHEFIRSRLSYFCDHIEVPLDEYGRRWYVNTHELRKSFLLNFFWTFKFSSLDSARWMAGHTNPDHIFEYIQDNFEGQEMVEVESEYAYQQLRLFKDGNNLSDVSNIEDVYDAVCNQFKVNSISEIKEDELKQWLEIQIESGHFEVTVFGIENVDEGLKVDIAIKIS</sequence>
<dbReference type="SUPFAM" id="SSF56349">
    <property type="entry name" value="DNA breaking-rejoining enzymes"/>
    <property type="match status" value="1"/>
</dbReference>
<gene>
    <name evidence="1" type="ORF">HMEPL2_38330</name>
</gene>
<evidence type="ECO:0008006" key="3">
    <source>
        <dbReference type="Google" id="ProtNLM"/>
    </source>
</evidence>
<dbReference type="InterPro" id="IPR011010">
    <property type="entry name" value="DNA_brk_join_enz"/>
</dbReference>
<evidence type="ECO:0000313" key="1">
    <source>
        <dbReference type="EMBL" id="BCB73482.1"/>
    </source>
</evidence>